<reference evidence="1 2" key="1">
    <citation type="journal article" date="2022" name="Hortic Res">
        <title>A haplotype resolved chromosomal level avocado genome allows analysis of novel avocado genes.</title>
        <authorList>
            <person name="Nath O."/>
            <person name="Fletcher S.J."/>
            <person name="Hayward A."/>
            <person name="Shaw L.M."/>
            <person name="Masouleh A.K."/>
            <person name="Furtado A."/>
            <person name="Henry R.J."/>
            <person name="Mitter N."/>
        </authorList>
    </citation>
    <scope>NUCLEOTIDE SEQUENCE [LARGE SCALE GENOMIC DNA]</scope>
    <source>
        <strain evidence="2">cv. Hass</strain>
    </source>
</reference>
<gene>
    <name evidence="1" type="ORF">MRB53_019924</name>
</gene>
<organism evidence="1 2">
    <name type="scientific">Persea americana</name>
    <name type="common">Avocado</name>
    <dbReference type="NCBI Taxonomy" id="3435"/>
    <lineage>
        <taxon>Eukaryota</taxon>
        <taxon>Viridiplantae</taxon>
        <taxon>Streptophyta</taxon>
        <taxon>Embryophyta</taxon>
        <taxon>Tracheophyta</taxon>
        <taxon>Spermatophyta</taxon>
        <taxon>Magnoliopsida</taxon>
        <taxon>Magnoliidae</taxon>
        <taxon>Laurales</taxon>
        <taxon>Lauraceae</taxon>
        <taxon>Persea</taxon>
    </lineage>
</organism>
<sequence>MAEMAHIFEEERSEESPIQSQNETAENNNAIDLHDEVASGNGNGHDTVMVIDEDRDYGGVMEEEANEEVGSNSDNGKAVERRPRSQFRWTKEMHHYFVNIVDKIGGPERATPKSILQMMNVKDLNIGQLKYHLQMYRGKKLDKDGKVLPPRIRQLQENDSHMDILYPRTGSQSLYGFENRGPLGSNSFLEHDHLFQHPISHQLNPHSGNLWQQDLAFNQYPVPRPVWRNQAPANGLFYDMFSRNNGMPPQPLLQSSNVYNIGDAVMGNGIVTHHQFLMENRSPPSETIENQRKENVIWPNSEWIGSNSTPQLQPNLINFFEPSGWNNNQQFRPSSNDLNIMNNPPDPQLETQKVNTFIGFQKNENPQLKKYRDKCNLDLSLSLPLGDDENAEKLYEYAQEFSGELSLSLGPPSMKPQPQPSEELEETTESERTVTDIQLLETNITDGAATEEMIKASDPTSSIPAVE</sequence>
<protein>
    <submittedName>
        <fullName evidence="1">Uncharacterized protein</fullName>
    </submittedName>
</protein>
<accession>A0ACC2KZT3</accession>
<keyword evidence="2" id="KW-1185">Reference proteome</keyword>
<comment type="caution">
    <text evidence="1">The sequence shown here is derived from an EMBL/GenBank/DDBJ whole genome shotgun (WGS) entry which is preliminary data.</text>
</comment>
<evidence type="ECO:0000313" key="2">
    <source>
        <dbReference type="Proteomes" id="UP001234297"/>
    </source>
</evidence>
<name>A0ACC2KZT3_PERAE</name>
<proteinExistence type="predicted"/>
<dbReference type="EMBL" id="CM056814">
    <property type="protein sequence ID" value="KAJ8626617.1"/>
    <property type="molecule type" value="Genomic_DNA"/>
</dbReference>
<dbReference type="Proteomes" id="UP001234297">
    <property type="component" value="Chromosome 6"/>
</dbReference>
<evidence type="ECO:0000313" key="1">
    <source>
        <dbReference type="EMBL" id="KAJ8626617.1"/>
    </source>
</evidence>